<organism evidence="1 2">
    <name type="scientific">Scleroderma citrinum Foug A</name>
    <dbReference type="NCBI Taxonomy" id="1036808"/>
    <lineage>
        <taxon>Eukaryota</taxon>
        <taxon>Fungi</taxon>
        <taxon>Dikarya</taxon>
        <taxon>Basidiomycota</taxon>
        <taxon>Agaricomycotina</taxon>
        <taxon>Agaricomycetes</taxon>
        <taxon>Agaricomycetidae</taxon>
        <taxon>Boletales</taxon>
        <taxon>Sclerodermatineae</taxon>
        <taxon>Sclerodermataceae</taxon>
        <taxon>Scleroderma</taxon>
    </lineage>
</organism>
<dbReference type="OrthoDB" id="3067928at2759"/>
<dbReference type="Proteomes" id="UP000053989">
    <property type="component" value="Unassembled WGS sequence"/>
</dbReference>
<sequence length="230" mass="26488">MLQPMNKQAAGAIDLFCQQVAEQFPFLNGYENCWLACDFAAMYLKNWPKHGPNGSHDAEEQMLERAEIRRNGSNYLINERNSCNKEIKLALSEHQCPNTQHTLPSSLNTHLVACLSSSPAEALNTYLFDLFLWIHEASLTHDLLIEEVMALLVELSDDLHVCCTIFHCNFNQEHYCIEWTINDCDQDISRFTGLYQYPPTIMLFEGHASHPYIIGRALLYCYNSMHPQRQ</sequence>
<dbReference type="HOGENOM" id="CLU_1205373_0_0_1"/>
<keyword evidence="2" id="KW-1185">Reference proteome</keyword>
<reference evidence="1 2" key="1">
    <citation type="submission" date="2014-04" db="EMBL/GenBank/DDBJ databases">
        <authorList>
            <consortium name="DOE Joint Genome Institute"/>
            <person name="Kuo A."/>
            <person name="Kohler A."/>
            <person name="Nagy L.G."/>
            <person name="Floudas D."/>
            <person name="Copeland A."/>
            <person name="Barry K.W."/>
            <person name="Cichocki N."/>
            <person name="Veneault-Fourrey C."/>
            <person name="LaButti K."/>
            <person name="Lindquist E.A."/>
            <person name="Lipzen A."/>
            <person name="Lundell T."/>
            <person name="Morin E."/>
            <person name="Murat C."/>
            <person name="Sun H."/>
            <person name="Tunlid A."/>
            <person name="Henrissat B."/>
            <person name="Grigoriev I.V."/>
            <person name="Hibbett D.S."/>
            <person name="Martin F."/>
            <person name="Nordberg H.P."/>
            <person name="Cantor M.N."/>
            <person name="Hua S.X."/>
        </authorList>
    </citation>
    <scope>NUCLEOTIDE SEQUENCE [LARGE SCALE GENOMIC DNA]</scope>
    <source>
        <strain evidence="1 2">Foug A</strain>
    </source>
</reference>
<dbReference type="EMBL" id="KN822302">
    <property type="protein sequence ID" value="KIM50962.1"/>
    <property type="molecule type" value="Genomic_DNA"/>
</dbReference>
<dbReference type="AlphaFoldDB" id="A0A0C2ZDA9"/>
<evidence type="ECO:0000313" key="1">
    <source>
        <dbReference type="EMBL" id="KIM50962.1"/>
    </source>
</evidence>
<accession>A0A0C2ZDA9</accession>
<reference evidence="2" key="2">
    <citation type="submission" date="2015-01" db="EMBL/GenBank/DDBJ databases">
        <title>Evolutionary Origins and Diversification of the Mycorrhizal Mutualists.</title>
        <authorList>
            <consortium name="DOE Joint Genome Institute"/>
            <consortium name="Mycorrhizal Genomics Consortium"/>
            <person name="Kohler A."/>
            <person name="Kuo A."/>
            <person name="Nagy L.G."/>
            <person name="Floudas D."/>
            <person name="Copeland A."/>
            <person name="Barry K.W."/>
            <person name="Cichocki N."/>
            <person name="Veneault-Fourrey C."/>
            <person name="LaButti K."/>
            <person name="Lindquist E.A."/>
            <person name="Lipzen A."/>
            <person name="Lundell T."/>
            <person name="Morin E."/>
            <person name="Murat C."/>
            <person name="Riley R."/>
            <person name="Ohm R."/>
            <person name="Sun H."/>
            <person name="Tunlid A."/>
            <person name="Henrissat B."/>
            <person name="Grigoriev I.V."/>
            <person name="Hibbett D.S."/>
            <person name="Martin F."/>
        </authorList>
    </citation>
    <scope>NUCLEOTIDE SEQUENCE [LARGE SCALE GENOMIC DNA]</scope>
    <source>
        <strain evidence="2">Foug A</strain>
    </source>
</reference>
<proteinExistence type="predicted"/>
<name>A0A0C2ZDA9_9AGAM</name>
<protein>
    <submittedName>
        <fullName evidence="1">Uncharacterized protein</fullName>
    </submittedName>
</protein>
<dbReference type="InParanoid" id="A0A0C2ZDA9"/>
<gene>
    <name evidence="1" type="ORF">SCLCIDRAFT_12244</name>
</gene>
<evidence type="ECO:0000313" key="2">
    <source>
        <dbReference type="Proteomes" id="UP000053989"/>
    </source>
</evidence>